<protein>
    <submittedName>
        <fullName evidence="4">DUF4129 domain-containing protein</fullName>
    </submittedName>
</protein>
<dbReference type="EMBL" id="CP034951">
    <property type="protein sequence ID" value="QAA80233.1"/>
    <property type="molecule type" value="Genomic_DNA"/>
</dbReference>
<dbReference type="Pfam" id="PF13559">
    <property type="entry name" value="DUF4129"/>
    <property type="match status" value="1"/>
</dbReference>
<feature type="transmembrane region" description="Helical" evidence="1">
    <location>
        <begin position="101"/>
        <end position="126"/>
    </location>
</feature>
<keyword evidence="1" id="KW-0472">Membrane</keyword>
<evidence type="ECO:0000313" key="4">
    <source>
        <dbReference type="EMBL" id="QAA80233.1"/>
    </source>
</evidence>
<dbReference type="OrthoDB" id="5491447at2"/>
<dbReference type="InterPro" id="IPR025403">
    <property type="entry name" value="TgpA-like_C"/>
</dbReference>
<sequence>MRNYLVLLLFILALHLPHVGAASIQDSVSETRKEIKYDQTQDLRTPIFNEKTIQNFKEDSAFDYTGKQQEKNWWQRFKSWLWKLWLNFWNWLVGDYQAEGIVAFLVRTLPYLIIIGIVIFVGWLFYKLDPGASLFRSSRKPELLFSEEEEIIKNKDISELIEKALVDGNYRLAIRYYYLLVLQKLTEAEIINYESDKTNSEYISEITSEELKAGFRKATNLYDYVWYGNFAVTETDFSKAQPVFSSLKKLISKNIA</sequence>
<feature type="domain" description="Protein-glutamine gamma-glutamyltransferase-like C-terminal" evidence="3">
    <location>
        <begin position="178"/>
        <end position="240"/>
    </location>
</feature>
<name>A0A451FS79_9FLAO</name>
<dbReference type="RefSeq" id="WP_128248634.1">
    <property type="nucleotide sequence ID" value="NZ_CP034951.1"/>
</dbReference>
<keyword evidence="1" id="KW-0812">Transmembrane</keyword>
<evidence type="ECO:0000256" key="2">
    <source>
        <dbReference type="SAM" id="SignalP"/>
    </source>
</evidence>
<evidence type="ECO:0000313" key="5">
    <source>
        <dbReference type="Proteomes" id="UP000285517"/>
    </source>
</evidence>
<reference evidence="4 5" key="1">
    <citation type="submission" date="2019-01" db="EMBL/GenBank/DDBJ databases">
        <title>Complete genome sequencing of Aequorivita sp. H23M31.</title>
        <authorList>
            <person name="Bae J.-W."/>
        </authorList>
    </citation>
    <scope>NUCLEOTIDE SEQUENCE [LARGE SCALE GENOMIC DNA]</scope>
    <source>
        <strain evidence="4 5">H23M31</strain>
    </source>
</reference>
<feature type="signal peptide" evidence="2">
    <location>
        <begin position="1"/>
        <end position="21"/>
    </location>
</feature>
<keyword evidence="2" id="KW-0732">Signal</keyword>
<dbReference type="Proteomes" id="UP000285517">
    <property type="component" value="Chromosome"/>
</dbReference>
<keyword evidence="1" id="KW-1133">Transmembrane helix</keyword>
<evidence type="ECO:0000259" key="3">
    <source>
        <dbReference type="Pfam" id="PF13559"/>
    </source>
</evidence>
<accession>A0A451FS79</accession>
<feature type="chain" id="PRO_5019435244" evidence="2">
    <location>
        <begin position="22"/>
        <end position="256"/>
    </location>
</feature>
<dbReference type="KEGG" id="aev:EI546_00130"/>
<evidence type="ECO:0000256" key="1">
    <source>
        <dbReference type="SAM" id="Phobius"/>
    </source>
</evidence>
<gene>
    <name evidence="4" type="ORF">EI546_00130</name>
</gene>
<proteinExistence type="predicted"/>
<keyword evidence="5" id="KW-1185">Reference proteome</keyword>
<dbReference type="AlphaFoldDB" id="A0A451FS79"/>
<organism evidence="4 5">
    <name type="scientific">Aequorivita ciconiae</name>
    <dbReference type="NCBI Taxonomy" id="2494375"/>
    <lineage>
        <taxon>Bacteria</taxon>
        <taxon>Pseudomonadati</taxon>
        <taxon>Bacteroidota</taxon>
        <taxon>Flavobacteriia</taxon>
        <taxon>Flavobacteriales</taxon>
        <taxon>Flavobacteriaceae</taxon>
        <taxon>Aequorivita</taxon>
    </lineage>
</organism>